<keyword evidence="2" id="KW-1185">Reference proteome</keyword>
<name>A0A9Y2IBY1_9PSEU</name>
<organism evidence="1 2">
    <name type="scientific">Amycolatopsis carbonis</name>
    <dbReference type="NCBI Taxonomy" id="715471"/>
    <lineage>
        <taxon>Bacteria</taxon>
        <taxon>Bacillati</taxon>
        <taxon>Actinomycetota</taxon>
        <taxon>Actinomycetes</taxon>
        <taxon>Pseudonocardiales</taxon>
        <taxon>Pseudonocardiaceae</taxon>
        <taxon>Amycolatopsis</taxon>
    </lineage>
</organism>
<evidence type="ECO:0000313" key="2">
    <source>
        <dbReference type="Proteomes" id="UP001236014"/>
    </source>
</evidence>
<dbReference type="RefSeq" id="WP_285966428.1">
    <property type="nucleotide sequence ID" value="NZ_CP127294.1"/>
</dbReference>
<proteinExistence type="predicted"/>
<dbReference type="AlphaFoldDB" id="A0A9Y2IBY1"/>
<dbReference type="EMBL" id="CP127294">
    <property type="protein sequence ID" value="WIX75663.1"/>
    <property type="molecule type" value="Genomic_DNA"/>
</dbReference>
<protein>
    <submittedName>
        <fullName evidence="1">Uncharacterized protein</fullName>
    </submittedName>
</protein>
<gene>
    <name evidence="1" type="ORF">QRX50_29705</name>
</gene>
<dbReference type="KEGG" id="acab:QRX50_29705"/>
<reference evidence="1 2" key="1">
    <citation type="submission" date="2023-06" db="EMBL/GenBank/DDBJ databases">
        <authorList>
            <person name="Oyuntsetseg B."/>
            <person name="Kim S.B."/>
        </authorList>
    </citation>
    <scope>NUCLEOTIDE SEQUENCE [LARGE SCALE GENOMIC DNA]</scope>
    <source>
        <strain evidence="1 2">2-15</strain>
    </source>
</reference>
<evidence type="ECO:0000313" key="1">
    <source>
        <dbReference type="EMBL" id="WIX75663.1"/>
    </source>
</evidence>
<dbReference type="Proteomes" id="UP001236014">
    <property type="component" value="Chromosome"/>
</dbReference>
<sequence>MKVIVDGAAGTVTAEDTDTLNELSVVMRSADAELAGKVLENYGRVDGTHAWLDIEALKTFAPLPHSHTWDARFAKAMAYAASNGWTDETGRFVRAHLDEREA</sequence>
<accession>A0A9Y2IBY1</accession>